<dbReference type="GO" id="GO:0007197">
    <property type="term" value="P:adenylate cyclase-inhibiting G protein-coupled acetylcholine receptor signaling pathway"/>
    <property type="evidence" value="ECO:0007669"/>
    <property type="project" value="TreeGrafter"/>
</dbReference>
<dbReference type="InterPro" id="IPR000995">
    <property type="entry name" value="Musac_Ach_rcpt"/>
</dbReference>
<evidence type="ECO:0000256" key="6">
    <source>
        <dbReference type="ARBA" id="ARBA00023136"/>
    </source>
</evidence>
<gene>
    <name evidence="13" type="ORF">SNE40_010460</name>
</gene>
<dbReference type="PANTHER" id="PTHR24247">
    <property type="entry name" value="5-HYDROXYTRYPTAMINE RECEPTOR"/>
    <property type="match status" value="1"/>
</dbReference>
<feature type="transmembrane region" description="Helical" evidence="11">
    <location>
        <begin position="88"/>
        <end position="113"/>
    </location>
</feature>
<evidence type="ECO:0000256" key="1">
    <source>
        <dbReference type="ARBA" id="ARBA00004651"/>
    </source>
</evidence>
<dbReference type="EMBL" id="JAZGQO010000007">
    <property type="protein sequence ID" value="KAK6182875.1"/>
    <property type="molecule type" value="Genomic_DNA"/>
</dbReference>
<feature type="domain" description="G-protein coupled receptors family 1 profile" evidence="12">
    <location>
        <begin position="105"/>
        <end position="649"/>
    </location>
</feature>
<evidence type="ECO:0000313" key="14">
    <source>
        <dbReference type="Proteomes" id="UP001347796"/>
    </source>
</evidence>
<accession>A0AAN8JUI3</accession>
<dbReference type="GO" id="GO:0005886">
    <property type="term" value="C:plasma membrane"/>
    <property type="evidence" value="ECO:0007669"/>
    <property type="project" value="UniProtKB-SubCell"/>
</dbReference>
<keyword evidence="8 9" id="KW-0807">Transducer</keyword>
<dbReference type="PRINTS" id="PR00243">
    <property type="entry name" value="MUSCARINICR"/>
</dbReference>
<evidence type="ECO:0000256" key="2">
    <source>
        <dbReference type="ARBA" id="ARBA00022475"/>
    </source>
</evidence>
<dbReference type="InterPro" id="IPR017452">
    <property type="entry name" value="GPCR_Rhodpsn_7TM"/>
</dbReference>
<feature type="region of interest" description="Disordered" evidence="10">
    <location>
        <begin position="498"/>
        <end position="553"/>
    </location>
</feature>
<protein>
    <recommendedName>
        <fullName evidence="12">G-protein coupled receptors family 1 profile domain-containing protein</fullName>
    </recommendedName>
</protein>
<comment type="caution">
    <text evidence="13">The sequence shown here is derived from an EMBL/GenBank/DDBJ whole genome shotgun (WGS) entry which is preliminary data.</text>
</comment>
<keyword evidence="6 11" id="KW-0472">Membrane</keyword>
<proteinExistence type="inferred from homology"/>
<dbReference type="PANTHER" id="PTHR24247:SF265">
    <property type="entry name" value="MUSCARINIC ACETYLCHOLINE RECEPTOR DM1"/>
    <property type="match status" value="1"/>
</dbReference>
<feature type="transmembrane region" description="Helical" evidence="11">
    <location>
        <begin position="632"/>
        <end position="652"/>
    </location>
</feature>
<dbReference type="GO" id="GO:0007187">
    <property type="term" value="P:G protein-coupled receptor signaling pathway, coupled to cyclic nucleotide second messenger"/>
    <property type="evidence" value="ECO:0007669"/>
    <property type="project" value="TreeGrafter"/>
</dbReference>
<feature type="region of interest" description="Disordered" evidence="10">
    <location>
        <begin position="286"/>
        <end position="328"/>
    </location>
</feature>
<evidence type="ECO:0000259" key="12">
    <source>
        <dbReference type="PROSITE" id="PS50262"/>
    </source>
</evidence>
<dbReference type="Proteomes" id="UP001347796">
    <property type="component" value="Unassembled WGS sequence"/>
</dbReference>
<keyword evidence="5 9" id="KW-0297">G-protein coupled receptor</keyword>
<dbReference type="PROSITE" id="PS00237">
    <property type="entry name" value="G_PROTEIN_RECEP_F1_1"/>
    <property type="match status" value="1"/>
</dbReference>
<organism evidence="13 14">
    <name type="scientific">Patella caerulea</name>
    <name type="common">Rayed Mediterranean limpet</name>
    <dbReference type="NCBI Taxonomy" id="87958"/>
    <lineage>
        <taxon>Eukaryota</taxon>
        <taxon>Metazoa</taxon>
        <taxon>Spiralia</taxon>
        <taxon>Lophotrochozoa</taxon>
        <taxon>Mollusca</taxon>
        <taxon>Gastropoda</taxon>
        <taxon>Patellogastropoda</taxon>
        <taxon>Patelloidea</taxon>
        <taxon>Patellidae</taxon>
        <taxon>Patella</taxon>
    </lineage>
</organism>
<evidence type="ECO:0000256" key="9">
    <source>
        <dbReference type="RuleBase" id="RU000688"/>
    </source>
</evidence>
<keyword evidence="2" id="KW-1003">Cell membrane</keyword>
<feature type="transmembrane region" description="Helical" evidence="11">
    <location>
        <begin position="250"/>
        <end position="273"/>
    </location>
</feature>
<feature type="transmembrane region" description="Helical" evidence="11">
    <location>
        <begin position="594"/>
        <end position="612"/>
    </location>
</feature>
<evidence type="ECO:0000256" key="10">
    <source>
        <dbReference type="SAM" id="MobiDB-lite"/>
    </source>
</evidence>
<evidence type="ECO:0000313" key="13">
    <source>
        <dbReference type="EMBL" id="KAK6182875.1"/>
    </source>
</evidence>
<name>A0AAN8JUI3_PATCE</name>
<feature type="transmembrane region" description="Helical" evidence="11">
    <location>
        <begin position="163"/>
        <end position="184"/>
    </location>
</feature>
<evidence type="ECO:0000256" key="4">
    <source>
        <dbReference type="ARBA" id="ARBA00022989"/>
    </source>
</evidence>
<dbReference type="GO" id="GO:0016907">
    <property type="term" value="F:G protein-coupled acetylcholine receptor activity"/>
    <property type="evidence" value="ECO:0007669"/>
    <property type="project" value="InterPro"/>
</dbReference>
<evidence type="ECO:0000256" key="5">
    <source>
        <dbReference type="ARBA" id="ARBA00023040"/>
    </source>
</evidence>
<dbReference type="Gene3D" id="1.20.1070.10">
    <property type="entry name" value="Rhodopsin 7-helix transmembrane proteins"/>
    <property type="match status" value="2"/>
</dbReference>
<sequence length="692" mass="78037">MLVNSPKTASFLDIFNASIPDNPQTQQYFSSTVKPSNNFTPNAIFETSSAIASIISSNADYDYDSNWTLSNLNSSLDTSGETRSTLEVAIISFLVVLLSLMTAGGNLLVIWAFKIDRRLQTVSNYFLLSLAVADISIGVVSMPFYTVYLLMDHWPLGTLLCDIWLSLDYTMSNASVANLIIISFDRYLSVTRPLTYRAKRTPKRAGWMIGCAWVISALMWTPWIFAWPYIEGKRTVPENDCYIQFLKTNQYITIITCMAAFYVPVSIMTIIYYRIYRETRKRQKDLAGLQGGKEGKGSKGSKKSTLSSDEEGYSSLSEKRSPSTELGNSIKHKNACKKKFFSCLKIDRDSDYAEESSSSDQTASPGNANIIVSESHEYIPVNTNVNKRVTPSNHIHQTSIKRGKHNDQMCISGSLIPLLPVETPLSSPTPSSCHDITTSFSRQTDLSSIPLAEEDDDVIEEEKDKMYTVFIKLPPSDIEDQQPSIRLVPDSDVDSICDTGHHRTHDDSDSSDDCHPDLNDEDDDDEEEDRNRIVPPVRPPTGTPAMARRAHSNDTARVAMQAKMAAKVANKVRKQRAHHKLHSKRHERRQDQKAAKTLTAILLAFIITWTPYNIFTIVEAYCTGCINETLYAIGYWLCYINSTINPLCYALCNANFRRAFWRILTCRFSAERRPALHRMMMPQINPANFLPR</sequence>
<feature type="compositionally biased region" description="Acidic residues" evidence="10">
    <location>
        <begin position="519"/>
        <end position="528"/>
    </location>
</feature>
<dbReference type="InterPro" id="IPR000276">
    <property type="entry name" value="GPCR_Rhodpsn"/>
</dbReference>
<dbReference type="GO" id="GO:0045202">
    <property type="term" value="C:synapse"/>
    <property type="evidence" value="ECO:0007669"/>
    <property type="project" value="TreeGrafter"/>
</dbReference>
<keyword evidence="14" id="KW-1185">Reference proteome</keyword>
<evidence type="ECO:0000256" key="7">
    <source>
        <dbReference type="ARBA" id="ARBA00023170"/>
    </source>
</evidence>
<keyword evidence="7 9" id="KW-0675">Receptor</keyword>
<dbReference type="CDD" id="cd15049">
    <property type="entry name" value="7tmA_mAChR"/>
    <property type="match status" value="1"/>
</dbReference>
<evidence type="ECO:0000256" key="11">
    <source>
        <dbReference type="SAM" id="Phobius"/>
    </source>
</evidence>
<keyword evidence="3 9" id="KW-0812">Transmembrane</keyword>
<dbReference type="GO" id="GO:0004993">
    <property type="term" value="F:G protein-coupled serotonin receptor activity"/>
    <property type="evidence" value="ECO:0007669"/>
    <property type="project" value="TreeGrafter"/>
</dbReference>
<comment type="subcellular location">
    <subcellularLocation>
        <location evidence="1">Cell membrane</location>
        <topology evidence="1">Multi-pass membrane protein</topology>
    </subcellularLocation>
</comment>
<keyword evidence="4 11" id="KW-1133">Transmembrane helix</keyword>
<comment type="similarity">
    <text evidence="9">Belongs to the G-protein coupled receptor 1 family.</text>
</comment>
<feature type="transmembrane region" description="Helical" evidence="11">
    <location>
        <begin position="205"/>
        <end position="230"/>
    </location>
</feature>
<feature type="transmembrane region" description="Helical" evidence="11">
    <location>
        <begin position="125"/>
        <end position="151"/>
    </location>
</feature>
<dbReference type="GO" id="GO:0030425">
    <property type="term" value="C:dendrite"/>
    <property type="evidence" value="ECO:0007669"/>
    <property type="project" value="TreeGrafter"/>
</dbReference>
<feature type="compositionally biased region" description="Basic and acidic residues" evidence="10">
    <location>
        <begin position="499"/>
        <end position="518"/>
    </location>
</feature>
<dbReference type="AlphaFoldDB" id="A0AAN8JUI3"/>
<dbReference type="PROSITE" id="PS50262">
    <property type="entry name" value="G_PROTEIN_RECEP_F1_2"/>
    <property type="match status" value="1"/>
</dbReference>
<evidence type="ECO:0000256" key="3">
    <source>
        <dbReference type="ARBA" id="ARBA00022692"/>
    </source>
</evidence>
<reference evidence="13 14" key="1">
    <citation type="submission" date="2024-01" db="EMBL/GenBank/DDBJ databases">
        <title>The genome of the rayed Mediterranean limpet Patella caerulea (Linnaeus, 1758).</title>
        <authorList>
            <person name="Anh-Thu Weber A."/>
            <person name="Halstead-Nussloch G."/>
        </authorList>
    </citation>
    <scope>NUCLEOTIDE SEQUENCE [LARGE SCALE GENOMIC DNA]</scope>
    <source>
        <strain evidence="13">AATW-2023a</strain>
        <tissue evidence="13">Whole specimen</tissue>
    </source>
</reference>
<evidence type="ECO:0000256" key="8">
    <source>
        <dbReference type="ARBA" id="ARBA00023224"/>
    </source>
</evidence>
<dbReference type="Pfam" id="PF00001">
    <property type="entry name" value="7tm_1"/>
    <property type="match status" value="2"/>
</dbReference>
<dbReference type="PRINTS" id="PR00237">
    <property type="entry name" value="GPCRRHODOPSN"/>
</dbReference>
<dbReference type="SUPFAM" id="SSF81321">
    <property type="entry name" value="Family A G protein-coupled receptor-like"/>
    <property type="match status" value="1"/>
</dbReference>